<comment type="subcellular location">
    <subcellularLocation>
        <location evidence="7">Cytoplasm</location>
    </subcellularLocation>
</comment>
<feature type="coiled-coil region" evidence="8">
    <location>
        <begin position="197"/>
        <end position="224"/>
    </location>
</feature>
<keyword evidence="13" id="KW-1185">Reference proteome</keyword>
<dbReference type="InterPro" id="IPR047296">
    <property type="entry name" value="GIY-YIG_UvrC_Cho"/>
</dbReference>
<dbReference type="SMART" id="SM00278">
    <property type="entry name" value="HhH1"/>
    <property type="match status" value="2"/>
</dbReference>
<dbReference type="CDD" id="cd10434">
    <property type="entry name" value="GIY-YIG_UvrC_Cho"/>
    <property type="match status" value="1"/>
</dbReference>
<feature type="domain" description="UVR" evidence="9">
    <location>
        <begin position="201"/>
        <end position="236"/>
    </location>
</feature>
<dbReference type="SUPFAM" id="SSF46600">
    <property type="entry name" value="C-terminal UvrC-binding domain of UvrB"/>
    <property type="match status" value="1"/>
</dbReference>
<comment type="similarity">
    <text evidence="7">Belongs to the UvrC family.</text>
</comment>
<dbReference type="STRING" id="429009.Adeg_1823"/>
<evidence type="ECO:0000256" key="5">
    <source>
        <dbReference type="ARBA" id="ARBA00023204"/>
    </source>
</evidence>
<dbReference type="GO" id="GO:0009380">
    <property type="term" value="C:excinuclease repair complex"/>
    <property type="evidence" value="ECO:0007669"/>
    <property type="project" value="InterPro"/>
</dbReference>
<dbReference type="PROSITE" id="PS50151">
    <property type="entry name" value="UVR"/>
    <property type="match status" value="1"/>
</dbReference>
<dbReference type="GO" id="GO:0006289">
    <property type="term" value="P:nucleotide-excision repair"/>
    <property type="evidence" value="ECO:0007669"/>
    <property type="project" value="UniProtKB-UniRule"/>
</dbReference>
<comment type="subunit">
    <text evidence="7">Interacts with UvrB in an incision complex.</text>
</comment>
<gene>
    <name evidence="7" type="primary">uvrC</name>
    <name evidence="12" type="ordered locus">Adeg_1823</name>
</gene>
<dbReference type="SMART" id="SM00465">
    <property type="entry name" value="GIYc"/>
    <property type="match status" value="1"/>
</dbReference>
<dbReference type="Pfam" id="PF01541">
    <property type="entry name" value="GIY-YIG"/>
    <property type="match status" value="1"/>
</dbReference>
<evidence type="ECO:0000256" key="1">
    <source>
        <dbReference type="ARBA" id="ARBA00022490"/>
    </source>
</evidence>
<feature type="domain" description="GIY-YIG" evidence="10">
    <location>
        <begin position="14"/>
        <end position="91"/>
    </location>
</feature>
<protein>
    <recommendedName>
        <fullName evidence="7">UvrABC system protein C</fullName>
        <shortName evidence="7">Protein UvrC</shortName>
    </recommendedName>
    <alternativeName>
        <fullName evidence="7">Excinuclease ABC subunit C</fullName>
    </alternativeName>
</protein>
<evidence type="ECO:0000259" key="10">
    <source>
        <dbReference type="PROSITE" id="PS50164"/>
    </source>
</evidence>
<dbReference type="InterPro" id="IPR001162">
    <property type="entry name" value="UvrC_RNase_H_dom"/>
</dbReference>
<dbReference type="Gene3D" id="3.40.1440.10">
    <property type="entry name" value="GIY-YIG endonuclease"/>
    <property type="match status" value="1"/>
</dbReference>
<dbReference type="InterPro" id="IPR050066">
    <property type="entry name" value="UvrABC_protein_C"/>
</dbReference>
<dbReference type="InterPro" id="IPR038476">
    <property type="entry name" value="UvrC_RNase_H_dom_sf"/>
</dbReference>
<dbReference type="InterPro" id="IPR003583">
    <property type="entry name" value="Hlx-hairpin-Hlx_DNA-bd_motif"/>
</dbReference>
<dbReference type="eggNOG" id="COG0322">
    <property type="taxonomic scope" value="Bacteria"/>
</dbReference>
<accession>C9R9D0</accession>
<dbReference type="InterPro" id="IPR010994">
    <property type="entry name" value="RuvA_2-like"/>
</dbReference>
<dbReference type="AlphaFoldDB" id="C9R9D0"/>
<reference evidence="12 13" key="1">
    <citation type="submission" date="2009-10" db="EMBL/GenBank/DDBJ databases">
        <title>Complete sequence of chromosome of Ammonifex degensii KC4.</title>
        <authorList>
            <consortium name="US DOE Joint Genome Institute"/>
            <person name="Kerfeld C."/>
            <person name="Goodner B."/>
            <person name="Huber H."/>
            <person name="Stetter K."/>
            <person name="Lucas S."/>
            <person name="Copeland A."/>
            <person name="Lapidus A."/>
            <person name="Glavina del Rio T."/>
            <person name="Dalin E."/>
            <person name="Tice H."/>
            <person name="Bruce D."/>
            <person name="Goodwin L."/>
            <person name="Pitluck S."/>
            <person name="Saunders E."/>
            <person name="Brettin T."/>
            <person name="Detter J.C."/>
            <person name="Han C."/>
            <person name="Larimer F."/>
            <person name="Land M."/>
            <person name="Hauser L."/>
            <person name="Kyrpides N."/>
            <person name="Ovchinnikova G."/>
            <person name="Richardson P."/>
        </authorList>
    </citation>
    <scope>NUCLEOTIDE SEQUENCE [LARGE SCALE GENOMIC DNA]</scope>
    <source>
        <strain evidence="13">DSM 10501 / KC4</strain>
    </source>
</reference>
<proteinExistence type="inferred from homology"/>
<evidence type="ECO:0000256" key="8">
    <source>
        <dbReference type="SAM" id="Coils"/>
    </source>
</evidence>
<dbReference type="Gene3D" id="4.10.860.10">
    <property type="entry name" value="UVR domain"/>
    <property type="match status" value="1"/>
</dbReference>
<dbReference type="InterPro" id="IPR035901">
    <property type="entry name" value="GIY-YIG_endonuc_sf"/>
</dbReference>
<evidence type="ECO:0000256" key="2">
    <source>
        <dbReference type="ARBA" id="ARBA00022763"/>
    </source>
</evidence>
<evidence type="ECO:0000256" key="4">
    <source>
        <dbReference type="ARBA" id="ARBA00022881"/>
    </source>
</evidence>
<keyword evidence="4 7" id="KW-0267">Excision nuclease</keyword>
<dbReference type="InterPro" id="IPR004791">
    <property type="entry name" value="UvrC"/>
</dbReference>
<keyword evidence="5 7" id="KW-0234">DNA repair</keyword>
<dbReference type="GO" id="GO:0005737">
    <property type="term" value="C:cytoplasm"/>
    <property type="evidence" value="ECO:0007669"/>
    <property type="project" value="UniProtKB-SubCell"/>
</dbReference>
<dbReference type="KEGG" id="adg:Adeg_1823"/>
<dbReference type="Proteomes" id="UP000002620">
    <property type="component" value="Chromosome"/>
</dbReference>
<dbReference type="NCBIfam" id="NF001824">
    <property type="entry name" value="PRK00558.1-5"/>
    <property type="match status" value="1"/>
</dbReference>
<dbReference type="HOGENOM" id="CLU_014841_3_2_9"/>
<dbReference type="PANTHER" id="PTHR30562:SF1">
    <property type="entry name" value="UVRABC SYSTEM PROTEIN C"/>
    <property type="match status" value="1"/>
</dbReference>
<dbReference type="InterPro" id="IPR036876">
    <property type="entry name" value="UVR_dom_sf"/>
</dbReference>
<dbReference type="FunFam" id="3.40.1440.10:FF:000001">
    <property type="entry name" value="UvrABC system protein C"/>
    <property type="match status" value="1"/>
</dbReference>
<dbReference type="Gene3D" id="3.30.420.340">
    <property type="entry name" value="UvrC, RNAse H endonuclease domain"/>
    <property type="match status" value="1"/>
</dbReference>
<evidence type="ECO:0000256" key="6">
    <source>
        <dbReference type="ARBA" id="ARBA00023236"/>
    </source>
</evidence>
<keyword evidence="8" id="KW-0175">Coiled coil</keyword>
<dbReference type="InterPro" id="IPR001943">
    <property type="entry name" value="UVR_dom"/>
</dbReference>
<dbReference type="Gene3D" id="1.10.150.20">
    <property type="entry name" value="5' to 3' exonuclease, C-terminal subdomain"/>
    <property type="match status" value="1"/>
</dbReference>
<evidence type="ECO:0000259" key="11">
    <source>
        <dbReference type="PROSITE" id="PS50165"/>
    </source>
</evidence>
<dbReference type="GO" id="GO:0009432">
    <property type="term" value="P:SOS response"/>
    <property type="evidence" value="ECO:0007669"/>
    <property type="project" value="UniProtKB-UniRule"/>
</dbReference>
<dbReference type="Pfam" id="PF14520">
    <property type="entry name" value="HHH_5"/>
    <property type="match status" value="1"/>
</dbReference>
<dbReference type="NCBIfam" id="TIGR00194">
    <property type="entry name" value="uvrC"/>
    <property type="match status" value="1"/>
</dbReference>
<dbReference type="Pfam" id="PF02151">
    <property type="entry name" value="UVR"/>
    <property type="match status" value="1"/>
</dbReference>
<evidence type="ECO:0000313" key="12">
    <source>
        <dbReference type="EMBL" id="ACX52909.1"/>
    </source>
</evidence>
<dbReference type="PROSITE" id="PS50165">
    <property type="entry name" value="UVRC"/>
    <property type="match status" value="1"/>
</dbReference>
<dbReference type="RefSeq" id="WP_015739786.1">
    <property type="nucleotide sequence ID" value="NC_013385.1"/>
</dbReference>
<evidence type="ECO:0000256" key="3">
    <source>
        <dbReference type="ARBA" id="ARBA00022769"/>
    </source>
</evidence>
<evidence type="ECO:0000259" key="9">
    <source>
        <dbReference type="PROSITE" id="PS50151"/>
    </source>
</evidence>
<dbReference type="SUPFAM" id="SSF47781">
    <property type="entry name" value="RuvA domain 2-like"/>
    <property type="match status" value="1"/>
</dbReference>
<dbReference type="EMBL" id="CP001785">
    <property type="protein sequence ID" value="ACX52909.1"/>
    <property type="molecule type" value="Genomic_DNA"/>
</dbReference>
<dbReference type="SUPFAM" id="SSF82771">
    <property type="entry name" value="GIY-YIG endonuclease"/>
    <property type="match status" value="1"/>
</dbReference>
<dbReference type="HAMAP" id="MF_00203">
    <property type="entry name" value="UvrC"/>
    <property type="match status" value="1"/>
</dbReference>
<dbReference type="GO" id="GO:0009381">
    <property type="term" value="F:excinuclease ABC activity"/>
    <property type="evidence" value="ECO:0007669"/>
    <property type="project" value="UniProtKB-UniRule"/>
</dbReference>
<name>C9R9D0_AMMDK</name>
<dbReference type="PROSITE" id="PS50164">
    <property type="entry name" value="GIY_YIG"/>
    <property type="match status" value="1"/>
</dbReference>
<organism evidence="12 13">
    <name type="scientific">Ammonifex degensii (strain DSM 10501 / KC4)</name>
    <dbReference type="NCBI Taxonomy" id="429009"/>
    <lineage>
        <taxon>Bacteria</taxon>
        <taxon>Bacillati</taxon>
        <taxon>Bacillota</taxon>
        <taxon>Clostridia</taxon>
        <taxon>Thermoanaerobacterales</taxon>
        <taxon>Thermoanaerobacteraceae</taxon>
        <taxon>Ammonifex</taxon>
    </lineage>
</organism>
<sequence>MREELLLKAQSLPAEPGVYLFKDERGEVIYVGKAASLRQRVKSYFQGNPSPKVEAILRRVANLEFMVTDNEVEALILEANLIKLHRPRYNVVLKDDKSYPYIKVTVEEEYPRVLFARRRDDKRARYFGPYTKAGAVYETLRFLRTLFPYRSCSGPVPRPNSRPCLNYHIKRCPGPCTGQVDPEVYRRNIDSLCLFLEGRYRQVLRQLEREMKQAAEELAFERAAVYRDRLQALKLILERQRVVSSRPEDLDVVGLARQEDRAQAVVLLVREGRLIGQESFPLTIAPEEEQGLLTEFLKQYYGVIASSFPSELVLPSPPLEEALVDLLRSRAGFEVKIVVPRRGHKKELLELAEKNAWAALNEGLREAEAQARSLSSLAEALGLPRVPHRIEGYDASHLQGVAPVAVMVVFVGGKPYKSGYRRFALTQPGKPNDYQALRETLYRRFMRARQEEEALAEGRITPQQAKFLPLPDLILVDGGAGQAGVAREVLEELGYDIPVFGLAKEEEWIYPPHQAGNPIILPRSSPALHLLQRVRDEAHRFALGFHRRRREKESLRSLLSEIEGIGPARRSALLRAFPTLEALARASVEELARVPGMTRPAAEAVYRYFHRSGEIDDKACGH</sequence>
<dbReference type="PANTHER" id="PTHR30562">
    <property type="entry name" value="UVRC/OXIDOREDUCTASE"/>
    <property type="match status" value="1"/>
</dbReference>
<evidence type="ECO:0000313" key="13">
    <source>
        <dbReference type="Proteomes" id="UP000002620"/>
    </source>
</evidence>
<keyword evidence="3 7" id="KW-0228">DNA excision</keyword>
<keyword evidence="1 7" id="KW-0963">Cytoplasm</keyword>
<dbReference type="InterPro" id="IPR000305">
    <property type="entry name" value="GIY-YIG_endonuc"/>
</dbReference>
<comment type="function">
    <text evidence="7">The UvrABC repair system catalyzes the recognition and processing of DNA lesions. UvrC both incises the 5' and 3' sides of the lesion. The N-terminal half is responsible for the 3' incision and the C-terminal half is responsible for the 5' incision.</text>
</comment>
<evidence type="ECO:0000256" key="7">
    <source>
        <dbReference type="HAMAP-Rule" id="MF_00203"/>
    </source>
</evidence>
<keyword evidence="6 7" id="KW-0742">SOS response</keyword>
<dbReference type="Pfam" id="PF22920">
    <property type="entry name" value="UvrC_RNaseH"/>
    <property type="match status" value="1"/>
</dbReference>
<dbReference type="GO" id="GO:0003677">
    <property type="term" value="F:DNA binding"/>
    <property type="evidence" value="ECO:0007669"/>
    <property type="project" value="UniProtKB-UniRule"/>
</dbReference>
<feature type="domain" description="UvrC family homology region profile" evidence="11">
    <location>
        <begin position="252"/>
        <end position="490"/>
    </location>
</feature>
<keyword evidence="2 7" id="KW-0227">DNA damage</keyword>
<dbReference type="Pfam" id="PF08459">
    <property type="entry name" value="UvrC_RNaseH_dom"/>
    <property type="match status" value="1"/>
</dbReference>